<keyword evidence="4 7" id="KW-0068">Autocatalytic cleavage</keyword>
<evidence type="ECO:0000256" key="3">
    <source>
        <dbReference type="ARBA" id="ARBA00022801"/>
    </source>
</evidence>
<reference evidence="9 10" key="1">
    <citation type="journal article" date="2016" name="Nat. Commun.">
        <title>Thousands of microbial genomes shed light on interconnected biogeochemical processes in an aquifer system.</title>
        <authorList>
            <person name="Anantharaman K."/>
            <person name="Brown C.T."/>
            <person name="Hug L.A."/>
            <person name="Sharon I."/>
            <person name="Castelle C.J."/>
            <person name="Probst A.J."/>
            <person name="Thomas B.C."/>
            <person name="Singh A."/>
            <person name="Wilkins M.J."/>
            <person name="Karaoz U."/>
            <person name="Brodie E.L."/>
            <person name="Williams K.H."/>
            <person name="Hubbard S.S."/>
            <person name="Banfield J.F."/>
        </authorList>
    </citation>
    <scope>NUCLEOTIDE SEQUENCE [LARGE SCALE GENOMIC DNA]</scope>
</reference>
<dbReference type="NCBIfam" id="NF007621">
    <property type="entry name" value="PRK10276.1"/>
    <property type="match status" value="1"/>
</dbReference>
<protein>
    <recommendedName>
        <fullName evidence="8">Peptidase S24/S26A/S26B/S26C domain-containing protein</fullName>
    </recommendedName>
</protein>
<comment type="caution">
    <text evidence="9">The sequence shown here is derived from an EMBL/GenBank/DDBJ whole genome shotgun (WGS) entry which is preliminary data.</text>
</comment>
<dbReference type="SUPFAM" id="SSF51306">
    <property type="entry name" value="LexA/Signal peptidase"/>
    <property type="match status" value="1"/>
</dbReference>
<keyword evidence="3 7" id="KW-0378">Hydrolase</keyword>
<dbReference type="PANTHER" id="PTHR33516:SF2">
    <property type="entry name" value="LEXA REPRESSOR-RELATED"/>
    <property type="match status" value="1"/>
</dbReference>
<dbReference type="Proteomes" id="UP000176815">
    <property type="component" value="Unassembled WGS sequence"/>
</dbReference>
<dbReference type="AlphaFoldDB" id="A0A1F4X9V2"/>
<dbReference type="CDD" id="cd06529">
    <property type="entry name" value="S24_LexA-like"/>
    <property type="match status" value="1"/>
</dbReference>
<dbReference type="InterPro" id="IPR039418">
    <property type="entry name" value="LexA-like"/>
</dbReference>
<dbReference type="InterPro" id="IPR050077">
    <property type="entry name" value="LexA_repressor"/>
</dbReference>
<dbReference type="GO" id="GO:0016787">
    <property type="term" value="F:hydrolase activity"/>
    <property type="evidence" value="ECO:0007669"/>
    <property type="project" value="UniProtKB-KW"/>
</dbReference>
<dbReference type="PANTHER" id="PTHR33516">
    <property type="entry name" value="LEXA REPRESSOR"/>
    <property type="match status" value="1"/>
</dbReference>
<evidence type="ECO:0000313" key="9">
    <source>
        <dbReference type="EMBL" id="OGC78419.1"/>
    </source>
</evidence>
<gene>
    <name evidence="9" type="ORF">A2619_00960</name>
</gene>
<name>A0A1F4X9V2_UNCKA</name>
<dbReference type="InterPro" id="IPR036286">
    <property type="entry name" value="LexA/Signal_pep-like_sf"/>
</dbReference>
<keyword evidence="6" id="KW-0742">SOS response</keyword>
<dbReference type="GO" id="GO:0009432">
    <property type="term" value="P:SOS response"/>
    <property type="evidence" value="ECO:0007669"/>
    <property type="project" value="UniProtKB-KW"/>
</dbReference>
<dbReference type="GO" id="GO:0003677">
    <property type="term" value="F:DNA binding"/>
    <property type="evidence" value="ECO:0007669"/>
    <property type="project" value="InterPro"/>
</dbReference>
<organism evidence="9 10">
    <name type="scientific">candidate division WWE3 bacterium RIFOXYD1_FULL_39_9</name>
    <dbReference type="NCBI Taxonomy" id="1802649"/>
    <lineage>
        <taxon>Bacteria</taxon>
        <taxon>Katanobacteria</taxon>
    </lineage>
</organism>
<dbReference type="InterPro" id="IPR006197">
    <property type="entry name" value="Peptidase_S24_LexA"/>
</dbReference>
<keyword evidence="5" id="KW-0234">DNA repair</keyword>
<keyword evidence="2" id="KW-0227">DNA damage</keyword>
<dbReference type="PRINTS" id="PR00726">
    <property type="entry name" value="LEXASERPTASE"/>
</dbReference>
<evidence type="ECO:0000256" key="6">
    <source>
        <dbReference type="ARBA" id="ARBA00023236"/>
    </source>
</evidence>
<accession>A0A1F4X9V2</accession>
<evidence type="ECO:0000256" key="1">
    <source>
        <dbReference type="ARBA" id="ARBA00007484"/>
    </source>
</evidence>
<comment type="similarity">
    <text evidence="1 7">Belongs to the peptidase S24 family.</text>
</comment>
<dbReference type="Gene3D" id="2.10.109.10">
    <property type="entry name" value="Umud Fragment, subunit A"/>
    <property type="match status" value="1"/>
</dbReference>
<evidence type="ECO:0000313" key="10">
    <source>
        <dbReference type="Proteomes" id="UP000176815"/>
    </source>
</evidence>
<dbReference type="Pfam" id="PF00717">
    <property type="entry name" value="Peptidase_S24"/>
    <property type="match status" value="1"/>
</dbReference>
<feature type="domain" description="Peptidase S24/S26A/S26B/S26C" evidence="8">
    <location>
        <begin position="9"/>
        <end position="125"/>
    </location>
</feature>
<evidence type="ECO:0000256" key="4">
    <source>
        <dbReference type="ARBA" id="ARBA00022813"/>
    </source>
</evidence>
<dbReference type="EMBL" id="MEWG01000001">
    <property type="protein sequence ID" value="OGC78419.1"/>
    <property type="molecule type" value="Genomic_DNA"/>
</dbReference>
<proteinExistence type="inferred from homology"/>
<evidence type="ECO:0000256" key="2">
    <source>
        <dbReference type="ARBA" id="ARBA00022763"/>
    </source>
</evidence>
<dbReference type="InterPro" id="IPR015927">
    <property type="entry name" value="Peptidase_S24_S26A/B/C"/>
</dbReference>
<evidence type="ECO:0000256" key="5">
    <source>
        <dbReference type="ARBA" id="ARBA00023204"/>
    </source>
</evidence>
<sequence>MFSFMSSESTAKGFPSPAQDYKEKLLDLNTLLVKNPPATFFLRCKGNAMTRAGLFNNDILVVDKSVKPKTGHIVVAFLDGEFVVRRLHLRNNGAYLSSESFSSAGADSAEEIFGDLQDFRIWGVVTNIIHDPNTNHAD</sequence>
<evidence type="ECO:0000256" key="7">
    <source>
        <dbReference type="RuleBase" id="RU003991"/>
    </source>
</evidence>
<dbReference type="GO" id="GO:0006281">
    <property type="term" value="P:DNA repair"/>
    <property type="evidence" value="ECO:0007669"/>
    <property type="project" value="UniProtKB-KW"/>
</dbReference>
<dbReference type="GO" id="GO:0006355">
    <property type="term" value="P:regulation of DNA-templated transcription"/>
    <property type="evidence" value="ECO:0007669"/>
    <property type="project" value="InterPro"/>
</dbReference>
<evidence type="ECO:0000259" key="8">
    <source>
        <dbReference type="Pfam" id="PF00717"/>
    </source>
</evidence>